<proteinExistence type="predicted"/>
<evidence type="ECO:0000256" key="2">
    <source>
        <dbReference type="SAM" id="SignalP"/>
    </source>
</evidence>
<evidence type="ECO:0008006" key="5">
    <source>
        <dbReference type="Google" id="ProtNLM"/>
    </source>
</evidence>
<evidence type="ECO:0000256" key="1">
    <source>
        <dbReference type="SAM" id="Phobius"/>
    </source>
</evidence>
<dbReference type="AlphaFoldDB" id="A0A137P073"/>
<feature type="chain" id="PRO_5007294277" description="Transmembrane protein" evidence="2">
    <location>
        <begin position="18"/>
        <end position="107"/>
    </location>
</feature>
<keyword evidence="2" id="KW-0732">Signal</keyword>
<name>A0A137P073_CONC2</name>
<reference evidence="3 4" key="1">
    <citation type="journal article" date="2015" name="Genome Biol. Evol.">
        <title>Phylogenomic analyses indicate that early fungi evolved digesting cell walls of algal ancestors of land plants.</title>
        <authorList>
            <person name="Chang Y."/>
            <person name="Wang S."/>
            <person name="Sekimoto S."/>
            <person name="Aerts A.L."/>
            <person name="Choi C."/>
            <person name="Clum A."/>
            <person name="LaButti K.M."/>
            <person name="Lindquist E.A."/>
            <person name="Yee Ngan C."/>
            <person name="Ohm R.A."/>
            <person name="Salamov A.A."/>
            <person name="Grigoriev I.V."/>
            <person name="Spatafora J.W."/>
            <person name="Berbee M.L."/>
        </authorList>
    </citation>
    <scope>NUCLEOTIDE SEQUENCE [LARGE SCALE GENOMIC DNA]</scope>
    <source>
        <strain evidence="3 4">NRRL 28638</strain>
    </source>
</reference>
<dbReference type="Proteomes" id="UP000070444">
    <property type="component" value="Unassembled WGS sequence"/>
</dbReference>
<evidence type="ECO:0000313" key="3">
    <source>
        <dbReference type="EMBL" id="KXN68490.1"/>
    </source>
</evidence>
<feature type="transmembrane region" description="Helical" evidence="1">
    <location>
        <begin position="87"/>
        <end position="106"/>
    </location>
</feature>
<keyword evidence="4" id="KW-1185">Reference proteome</keyword>
<evidence type="ECO:0000313" key="4">
    <source>
        <dbReference type="Proteomes" id="UP000070444"/>
    </source>
</evidence>
<keyword evidence="1" id="KW-0472">Membrane</keyword>
<gene>
    <name evidence="3" type="ORF">CONCODRAFT_79730</name>
</gene>
<accession>A0A137P073</accession>
<protein>
    <recommendedName>
        <fullName evidence="5">Transmembrane protein</fullName>
    </recommendedName>
</protein>
<keyword evidence="1" id="KW-0812">Transmembrane</keyword>
<keyword evidence="1" id="KW-1133">Transmembrane helix</keyword>
<sequence>MKINSIIALTFVSQCLSENAVDICVRERKCTNLDLSCLFGCLNDTNTKPNNSSERFECTVECPKNGFTQCEKICYSDSYKKSSSSRISIASPLLTAAFSLSVFYLLV</sequence>
<dbReference type="EMBL" id="KQ964573">
    <property type="protein sequence ID" value="KXN68490.1"/>
    <property type="molecule type" value="Genomic_DNA"/>
</dbReference>
<organism evidence="3 4">
    <name type="scientific">Conidiobolus coronatus (strain ATCC 28846 / CBS 209.66 / NRRL 28638)</name>
    <name type="common">Delacroixia coronata</name>
    <dbReference type="NCBI Taxonomy" id="796925"/>
    <lineage>
        <taxon>Eukaryota</taxon>
        <taxon>Fungi</taxon>
        <taxon>Fungi incertae sedis</taxon>
        <taxon>Zoopagomycota</taxon>
        <taxon>Entomophthoromycotina</taxon>
        <taxon>Entomophthoromycetes</taxon>
        <taxon>Entomophthorales</taxon>
        <taxon>Ancylistaceae</taxon>
        <taxon>Conidiobolus</taxon>
    </lineage>
</organism>
<feature type="signal peptide" evidence="2">
    <location>
        <begin position="1"/>
        <end position="17"/>
    </location>
</feature>